<name>A0A640K7P3_LEITA</name>
<accession>A0A640K7P3</accession>
<evidence type="ECO:0000313" key="4">
    <source>
        <dbReference type="Proteomes" id="UP000419144"/>
    </source>
</evidence>
<evidence type="ECO:0000256" key="1">
    <source>
        <dbReference type="ARBA" id="ARBA00022581"/>
    </source>
</evidence>
<keyword evidence="4" id="KW-1185">Reference proteome</keyword>
<keyword evidence="1" id="KW-0945">Host-virus interaction</keyword>
<protein>
    <submittedName>
        <fullName evidence="3">Uncharacterized protein</fullName>
    </submittedName>
</protein>
<comment type="caution">
    <text evidence="3">The sequence shown here is derived from an EMBL/GenBank/DDBJ whole genome shotgun (WGS) entry which is preliminary data.</text>
</comment>
<dbReference type="Proteomes" id="UP000419144">
    <property type="component" value="Unassembled WGS sequence"/>
</dbReference>
<sequence>MRGKGHKHLAARSFQQWQKLPYNALCNDQMPTPLHATLRLPLRRVAQPSSSPSTPASVDVHLATNNTAVLQWWQREYDPFLVRDAHAQKRTGTTPTATHVLASTRVSAHVGPPAPPLGYPDYIAIEAKAYTEGVLRGESYAYHHTDVVGAVAAPPPGVAYLSPVKWIQQPLLDGFVAQRLTAHTGVTTGSLLDTRRTAMALGRQLPPFEQSPFYAASALLDRWCLFGEAAAVAVPPTPSSWGAALDGARQSQQPHDPATHHLRIAELALGAAVLPNYRAVWLNGAVLSHPGTGRSVLVVGPRRSGKTTLALHCLSAAARQASSSASSDKGVRLTAAEHFFLAAGLPVRRMLDPASARRTSPTIFACSLPHHITVGLGAVLGTLRPNPSLAAAVELPPFLQSEAGLRAFLRNTDGVLWDMSKTYRVRLQDIRRASSPDTGVQWDPVVVNTLAGVVLLDWNVEELARKSPTPVRSAVREIPLHNGGVEELLKRAKDYMFHGHHLLRTVYNAPQDAPARLASALADEWDTAHPRSLDDGPAPALHCIEGSVNFDLATQLIMGLLSKPARTSAHPPTPAAHDTHTPTHAPPINHRNVQNPKQCNSRKGRRPDNATAPTNEAPARTGGAQVKREHEQPLPPPLPSPTRRDPTHAPGPKPSAEPTIPWRTRKRAPQQQPPTHTHTKKHPGRQQQVGGGVGDGGLHARAPPLKAHPLITASLRTQPPAPKLEPVQLHRRGEPQPLCSIDPANALHDTEALKSATATDNECSK</sequence>
<dbReference type="EMBL" id="BLBS01000003">
    <property type="protein sequence ID" value="GET85570.1"/>
    <property type="molecule type" value="Genomic_DNA"/>
</dbReference>
<feature type="region of interest" description="Disordered" evidence="2">
    <location>
        <begin position="564"/>
        <end position="701"/>
    </location>
</feature>
<reference evidence="3" key="1">
    <citation type="submission" date="2019-11" db="EMBL/GenBank/DDBJ databases">
        <title>Leishmania tarentolae CDS.</title>
        <authorList>
            <person name="Goto Y."/>
            <person name="Yamagishi J."/>
        </authorList>
    </citation>
    <scope>NUCLEOTIDE SEQUENCE [LARGE SCALE GENOMIC DNA]</scope>
    <source>
        <strain evidence="3">Parrot Tar II</strain>
    </source>
</reference>
<gene>
    <name evidence="3" type="ORF">LtaPh_0306200</name>
</gene>
<dbReference type="OrthoDB" id="243061at2759"/>
<dbReference type="PANTHER" id="PTHR13037">
    <property type="entry name" value="FORMIN"/>
    <property type="match status" value="1"/>
</dbReference>
<evidence type="ECO:0000256" key="2">
    <source>
        <dbReference type="SAM" id="MobiDB-lite"/>
    </source>
</evidence>
<dbReference type="VEuPathDB" id="TriTrypDB:LtaPh_0306200"/>
<evidence type="ECO:0000313" key="3">
    <source>
        <dbReference type="EMBL" id="GET85570.1"/>
    </source>
</evidence>
<proteinExistence type="predicted"/>
<dbReference type="PANTHER" id="PTHR13037:SF24">
    <property type="entry name" value="POLYCOMB PROTEIN PCL-RELATED"/>
    <property type="match status" value="1"/>
</dbReference>
<dbReference type="AlphaFoldDB" id="A0A640K7P3"/>
<organism evidence="3 4">
    <name type="scientific">Leishmania tarentolae</name>
    <name type="common">Sauroleishmania tarentolae</name>
    <dbReference type="NCBI Taxonomy" id="5689"/>
    <lineage>
        <taxon>Eukaryota</taxon>
        <taxon>Discoba</taxon>
        <taxon>Euglenozoa</taxon>
        <taxon>Kinetoplastea</taxon>
        <taxon>Metakinetoplastina</taxon>
        <taxon>Trypanosomatida</taxon>
        <taxon>Trypanosomatidae</taxon>
        <taxon>Leishmaniinae</taxon>
        <taxon>Leishmania</taxon>
        <taxon>lizard Leishmania</taxon>
    </lineage>
</organism>